<gene>
    <name evidence="3" type="ORF">NB640_06750</name>
</gene>
<dbReference type="AlphaFoldDB" id="A0A9E9LWW3"/>
<dbReference type="EMBL" id="CP098242">
    <property type="protein sequence ID" value="WAW08992.1"/>
    <property type="molecule type" value="Genomic_DNA"/>
</dbReference>
<feature type="signal peptide" evidence="2">
    <location>
        <begin position="1"/>
        <end position="28"/>
    </location>
</feature>
<sequence length="166" mass="18719">MKKWNKSLMTIAAAICMGTAGFAATAFAAGPDMETGPGYGEDGRQEERWKAFMEKKQAELHDKLKLSASQEGAWKTYTDATAKTLTPPKRTAIDFDSMTAPQRMEKGLEFMKERQAKMEAQLASLKTFYATLTPEQQKVFDAETSPKKWREKARDRTQKKSRPANK</sequence>
<protein>
    <submittedName>
        <fullName evidence="3">Spy/CpxP family protein refolding chaperone</fullName>
    </submittedName>
</protein>
<dbReference type="Proteomes" id="UP001156215">
    <property type="component" value="Chromosome"/>
</dbReference>
<name>A0A9E9LWW3_9BURK</name>
<dbReference type="Pfam" id="PF07813">
    <property type="entry name" value="LTXXQ"/>
    <property type="match status" value="1"/>
</dbReference>
<reference evidence="3" key="1">
    <citation type="journal article" date="2022" name="Front. Microbiol.">
        <title>New perspectives on an old grouping: The genomic and phenotypic variability of Oxalobacter formigenes and the implications for calcium oxalate stone prevention.</title>
        <authorList>
            <person name="Chmiel J.A."/>
            <person name="Carr C."/>
            <person name="Stuivenberg G.A."/>
            <person name="Venema R."/>
            <person name="Chanyi R.M."/>
            <person name="Al K.F."/>
            <person name="Giguere D."/>
            <person name="Say H."/>
            <person name="Akouris P.P."/>
            <person name="Dominguez Romero S.A."/>
            <person name="Kwong A."/>
            <person name="Tai V."/>
            <person name="Koval S.F."/>
            <person name="Razvi H."/>
            <person name="Bjazevic J."/>
            <person name="Burton J.P."/>
        </authorList>
    </citation>
    <scope>NUCLEOTIDE SEQUENCE</scope>
    <source>
        <strain evidence="3">WoOx3</strain>
    </source>
</reference>
<proteinExistence type="predicted"/>
<feature type="chain" id="PRO_5039724696" evidence="2">
    <location>
        <begin position="29"/>
        <end position="166"/>
    </location>
</feature>
<dbReference type="InterPro" id="IPR012899">
    <property type="entry name" value="LTXXQ"/>
</dbReference>
<dbReference type="RefSeq" id="WP_269307984.1">
    <property type="nucleotide sequence ID" value="NZ_CP098242.1"/>
</dbReference>
<keyword evidence="4" id="KW-1185">Reference proteome</keyword>
<accession>A0A9E9LWW3</accession>
<feature type="compositionally biased region" description="Basic and acidic residues" evidence="1">
    <location>
        <begin position="138"/>
        <end position="158"/>
    </location>
</feature>
<keyword evidence="2" id="KW-0732">Signal</keyword>
<organism evidence="3 4">
    <name type="scientific">Oxalobacter vibrioformis</name>
    <dbReference type="NCBI Taxonomy" id="933080"/>
    <lineage>
        <taxon>Bacteria</taxon>
        <taxon>Pseudomonadati</taxon>
        <taxon>Pseudomonadota</taxon>
        <taxon>Betaproteobacteria</taxon>
        <taxon>Burkholderiales</taxon>
        <taxon>Oxalobacteraceae</taxon>
        <taxon>Oxalobacter</taxon>
    </lineage>
</organism>
<evidence type="ECO:0000313" key="4">
    <source>
        <dbReference type="Proteomes" id="UP001156215"/>
    </source>
</evidence>
<evidence type="ECO:0000256" key="1">
    <source>
        <dbReference type="SAM" id="MobiDB-lite"/>
    </source>
</evidence>
<feature type="region of interest" description="Disordered" evidence="1">
    <location>
        <begin position="136"/>
        <end position="166"/>
    </location>
</feature>
<evidence type="ECO:0000313" key="3">
    <source>
        <dbReference type="EMBL" id="WAW08992.1"/>
    </source>
</evidence>
<evidence type="ECO:0000256" key="2">
    <source>
        <dbReference type="SAM" id="SignalP"/>
    </source>
</evidence>
<dbReference type="GO" id="GO:0042597">
    <property type="term" value="C:periplasmic space"/>
    <property type="evidence" value="ECO:0007669"/>
    <property type="project" value="InterPro"/>
</dbReference>
<dbReference type="KEGG" id="ovb:NB640_06750"/>